<dbReference type="InterPro" id="IPR050697">
    <property type="entry name" value="Adenylyl/Guanylyl_Cyclase_3/4"/>
</dbReference>
<name>A0A0P1E5D2_9RHOB</name>
<dbReference type="AlphaFoldDB" id="A0A0P1E5D2"/>
<dbReference type="SUPFAM" id="SSF55073">
    <property type="entry name" value="Nucleotide cyclase"/>
    <property type="match status" value="1"/>
</dbReference>
<dbReference type="InterPro" id="IPR001054">
    <property type="entry name" value="A/G_cyclase"/>
</dbReference>
<evidence type="ECO:0000313" key="2">
    <source>
        <dbReference type="EMBL" id="CUH42528.1"/>
    </source>
</evidence>
<dbReference type="Gene3D" id="3.30.70.1230">
    <property type="entry name" value="Nucleotide cyclase"/>
    <property type="match status" value="1"/>
</dbReference>
<dbReference type="Pfam" id="PF04248">
    <property type="entry name" value="NTP_transf_9"/>
    <property type="match status" value="1"/>
</dbReference>
<dbReference type="RefSeq" id="WP_058272657.1">
    <property type="nucleotide sequence ID" value="NZ_CYPS01000022.1"/>
</dbReference>
<accession>A0A0P1E5D2</accession>
<dbReference type="PROSITE" id="PS50125">
    <property type="entry name" value="GUANYLATE_CYCLASE_2"/>
    <property type="match status" value="1"/>
</dbReference>
<sequence>MNVHATARPKGYGISVERLDGKIAIYRDQTLLAESSNAKVMYETRLPPTIYIPREDVLVDLSDETELQTFCPFKGTATYHDVILGGERLANSVWAYEEALPESAAIQGHIGFLPNAYSRIDLGDNQLREPQDGNISGPLIDWLMRGASANNTPEAFTKALAEKMLEHGIAIQRLSILTWSLHPLIAGKHYIWEKGEAEISTNVPTYEIHDHPAYINSPLRHVSNGLGGVRQRLNAENPHNSFPIMEDLREKGATDYVAMPLPFSDGRTNVLTLTCDHPDGFTTENLGLVFECSLVIARFYEVFMQRENAQVLLETYVGKRSGARVLGGEIRRGDGDEIDAAIMFCDLRNSTSLEEQLGREAYINLLNDFFETVSGIVHENGGEVLKFIGDAVLAVFPAGEDAKAARDNAQRSAIDIVERLGELRQSGSDVHCDCSIGVAYGRVTYGNVGSRERLDFTVIGQAANIAARLGEYGKTKNHRIVVSADILPACANALPLGDVKLHNVSQPVESYALRTSADAVLNA</sequence>
<dbReference type="Pfam" id="PF00211">
    <property type="entry name" value="Guanylate_cyc"/>
    <property type="match status" value="1"/>
</dbReference>
<keyword evidence="2" id="KW-0456">Lyase</keyword>
<dbReference type="InterPro" id="IPR007361">
    <property type="entry name" value="DUF427"/>
</dbReference>
<dbReference type="InterPro" id="IPR029787">
    <property type="entry name" value="Nucleotide_cyclase"/>
</dbReference>
<dbReference type="SMART" id="SM00044">
    <property type="entry name" value="CYCc"/>
    <property type="match status" value="1"/>
</dbReference>
<dbReference type="EMBL" id="CYPS01000022">
    <property type="protein sequence ID" value="CUH42528.1"/>
    <property type="molecule type" value="Genomic_DNA"/>
</dbReference>
<dbReference type="CDD" id="cd07302">
    <property type="entry name" value="CHD"/>
    <property type="match status" value="1"/>
</dbReference>
<dbReference type="Gene3D" id="2.170.150.40">
    <property type="entry name" value="Domain of unknown function (DUF427)"/>
    <property type="match status" value="1"/>
</dbReference>
<organism evidence="2 3">
    <name type="scientific">Ruegeria atlantica</name>
    <dbReference type="NCBI Taxonomy" id="81569"/>
    <lineage>
        <taxon>Bacteria</taxon>
        <taxon>Pseudomonadati</taxon>
        <taxon>Pseudomonadota</taxon>
        <taxon>Alphaproteobacteria</taxon>
        <taxon>Rhodobacterales</taxon>
        <taxon>Roseobacteraceae</taxon>
        <taxon>Ruegeria</taxon>
    </lineage>
</organism>
<dbReference type="PANTHER" id="PTHR43081">
    <property type="entry name" value="ADENYLATE CYCLASE, TERMINAL-DIFFERENTIATION SPECIFIC-RELATED"/>
    <property type="match status" value="1"/>
</dbReference>
<reference evidence="3" key="1">
    <citation type="submission" date="2015-09" db="EMBL/GenBank/DDBJ databases">
        <authorList>
            <person name="Rodrigo-Torres L."/>
            <person name="Arahal D.R."/>
        </authorList>
    </citation>
    <scope>NUCLEOTIDE SEQUENCE [LARGE SCALE GENOMIC DNA]</scope>
    <source>
        <strain evidence="3">CECT 4293</strain>
    </source>
</reference>
<evidence type="ECO:0000259" key="1">
    <source>
        <dbReference type="PROSITE" id="PS50125"/>
    </source>
</evidence>
<keyword evidence="3" id="KW-1185">Reference proteome</keyword>
<dbReference type="EC" id="4.6.1.1" evidence="2"/>
<dbReference type="Proteomes" id="UP000050786">
    <property type="component" value="Unassembled WGS sequence"/>
</dbReference>
<dbReference type="InterPro" id="IPR038694">
    <property type="entry name" value="DUF427_sf"/>
</dbReference>
<feature type="domain" description="Guanylate cyclase" evidence="1">
    <location>
        <begin position="341"/>
        <end position="470"/>
    </location>
</feature>
<dbReference type="GO" id="GO:0035556">
    <property type="term" value="P:intracellular signal transduction"/>
    <property type="evidence" value="ECO:0007669"/>
    <property type="project" value="InterPro"/>
</dbReference>
<protein>
    <submittedName>
        <fullName evidence="2">Adenylate cyclase 1</fullName>
        <ecNumber evidence="2">4.6.1.1</ecNumber>
    </submittedName>
</protein>
<dbReference type="GO" id="GO:0004016">
    <property type="term" value="F:adenylate cyclase activity"/>
    <property type="evidence" value="ECO:0007669"/>
    <property type="project" value="UniProtKB-EC"/>
</dbReference>
<gene>
    <name evidence="2" type="primary">cyaA_3</name>
    <name evidence="2" type="ORF">RUM4293_01416</name>
</gene>
<dbReference type="GO" id="GO:0006171">
    <property type="term" value="P:cAMP biosynthetic process"/>
    <property type="evidence" value="ECO:0007669"/>
    <property type="project" value="TreeGrafter"/>
</dbReference>
<evidence type="ECO:0000313" key="3">
    <source>
        <dbReference type="Proteomes" id="UP000050786"/>
    </source>
</evidence>
<proteinExistence type="predicted"/>
<dbReference type="PANTHER" id="PTHR43081:SF11">
    <property type="entry name" value="BLR2264 PROTEIN"/>
    <property type="match status" value="1"/>
</dbReference>